<dbReference type="AlphaFoldDB" id="A0A8J4SX44"/>
<gene>
    <name evidence="1" type="ORF">PHET_07492</name>
</gene>
<evidence type="ECO:0000313" key="1">
    <source>
        <dbReference type="EMBL" id="KAF5398840.1"/>
    </source>
</evidence>
<accession>A0A8J4SX44</accession>
<protein>
    <recommendedName>
        <fullName evidence="3">FAR1 domain-containing protein</fullName>
    </recommendedName>
</protein>
<sequence>MSVVEVDLTDVFNSFFKKSSFSSFAEFESVFCKFQRSTSTSYITAFSTKRGGLPRRKVEFVPVACKYRYVCFRCIHSARRPSSRKTGRRFADFNCPSRVSLIHRGGKLEFSHTNLKHNHAVALDTPDYYPKNRRLSKEEEAVVFQLMEDGFSSGQIAEYISTNYGLTPNINELRKVLEKKRKFKQPESHTTVTKETSLRKTLENTNLANPKMIAPESITPVIQESPNQGGIFNVLAHAVILPAIPVDKNCNPDPAQDEARDLTAALYRSLLRLDKSSLDEHLSFLRNYNLYLEGMISSDENMLKVGQPPTSDQVVVTCQPNPVSPVHAIFASSAVQSPTERKTVVARYSETNDPSKNRSMKPLASQPVKQLRPLAPRPPNIPKGIQPNISSLSSAATLSTTTIINTRSRTSANASNGLGSLRRPRTVQSWCRSSTSKPLPAVFRRSVRALPYNLPCTSVPFSTVARKCRWRKRTSSVSTTSDEDSNDSI</sequence>
<dbReference type="Proteomes" id="UP000748531">
    <property type="component" value="Unassembled WGS sequence"/>
</dbReference>
<organism evidence="1 2">
    <name type="scientific">Paragonimus heterotremus</name>
    <dbReference type="NCBI Taxonomy" id="100268"/>
    <lineage>
        <taxon>Eukaryota</taxon>
        <taxon>Metazoa</taxon>
        <taxon>Spiralia</taxon>
        <taxon>Lophotrochozoa</taxon>
        <taxon>Platyhelminthes</taxon>
        <taxon>Trematoda</taxon>
        <taxon>Digenea</taxon>
        <taxon>Plagiorchiida</taxon>
        <taxon>Troglotremata</taxon>
        <taxon>Troglotrematidae</taxon>
        <taxon>Paragonimus</taxon>
    </lineage>
</organism>
<reference evidence="1" key="1">
    <citation type="submission" date="2019-05" db="EMBL/GenBank/DDBJ databases">
        <title>Annotation for the trematode Paragonimus heterotremus.</title>
        <authorList>
            <person name="Choi Y.-J."/>
        </authorList>
    </citation>
    <scope>NUCLEOTIDE SEQUENCE</scope>
    <source>
        <strain evidence="1">LC</strain>
    </source>
</reference>
<name>A0A8J4SX44_9TREM</name>
<dbReference type="PANTHER" id="PTHR31569">
    <property type="entry name" value="SWIM-TYPE DOMAIN-CONTAINING PROTEIN"/>
    <property type="match status" value="1"/>
</dbReference>
<dbReference type="EMBL" id="LUCH01004591">
    <property type="protein sequence ID" value="KAF5398840.1"/>
    <property type="molecule type" value="Genomic_DNA"/>
</dbReference>
<evidence type="ECO:0000313" key="2">
    <source>
        <dbReference type="Proteomes" id="UP000748531"/>
    </source>
</evidence>
<comment type="caution">
    <text evidence="1">The sequence shown here is derived from an EMBL/GenBank/DDBJ whole genome shotgun (WGS) entry which is preliminary data.</text>
</comment>
<dbReference type="OrthoDB" id="167578at2759"/>
<proteinExistence type="predicted"/>
<dbReference type="PANTHER" id="PTHR31569:SF4">
    <property type="entry name" value="SWIM-TYPE DOMAIN-CONTAINING PROTEIN"/>
    <property type="match status" value="1"/>
</dbReference>
<evidence type="ECO:0008006" key="3">
    <source>
        <dbReference type="Google" id="ProtNLM"/>
    </source>
</evidence>
<keyword evidence="2" id="KW-1185">Reference proteome</keyword>
<dbReference type="InterPro" id="IPR052579">
    <property type="entry name" value="Zinc_finger_SWIM"/>
</dbReference>